<dbReference type="GO" id="GO:0005789">
    <property type="term" value="C:endoplasmic reticulum membrane"/>
    <property type="evidence" value="ECO:0007669"/>
    <property type="project" value="TreeGrafter"/>
</dbReference>
<dbReference type="Pfam" id="PF00501">
    <property type="entry name" value="AMP-binding"/>
    <property type="match status" value="1"/>
</dbReference>
<keyword evidence="11" id="KW-0472">Membrane</keyword>
<reference evidence="14" key="1">
    <citation type="submission" date="2011-08" db="EMBL/GenBank/DDBJ databases">
        <authorList>
            <person name="Rombauts S."/>
        </authorList>
    </citation>
    <scope>NUCLEOTIDE SEQUENCE</scope>
    <source>
        <strain evidence="14">London</strain>
    </source>
</reference>
<evidence type="ECO:0000259" key="12">
    <source>
        <dbReference type="Pfam" id="PF00501"/>
    </source>
</evidence>
<feature type="transmembrane region" description="Helical" evidence="11">
    <location>
        <begin position="7"/>
        <end position="25"/>
    </location>
</feature>
<evidence type="ECO:0000256" key="7">
    <source>
        <dbReference type="ARBA" id="ARBA00022989"/>
    </source>
</evidence>
<dbReference type="GO" id="GO:0005886">
    <property type="term" value="C:plasma membrane"/>
    <property type="evidence" value="ECO:0007669"/>
    <property type="project" value="TreeGrafter"/>
</dbReference>
<dbReference type="GO" id="GO:0005324">
    <property type="term" value="F:long-chain fatty acid transmembrane transporter activity"/>
    <property type="evidence" value="ECO:0007669"/>
    <property type="project" value="TreeGrafter"/>
</dbReference>
<dbReference type="EnsemblMetazoa" id="tetur07g05310.1">
    <property type="protein sequence ID" value="tetur07g05310.1"/>
    <property type="gene ID" value="tetur07g05310"/>
</dbReference>
<feature type="domain" description="AMP-dependent synthetase/ligase" evidence="12">
    <location>
        <begin position="84"/>
        <end position="434"/>
    </location>
</feature>
<dbReference type="SUPFAM" id="SSF56801">
    <property type="entry name" value="Acetyl-CoA synthetase-like"/>
    <property type="match status" value="1"/>
</dbReference>
<evidence type="ECO:0000256" key="9">
    <source>
        <dbReference type="ARBA" id="ARBA00041297"/>
    </source>
</evidence>
<dbReference type="AlphaFoldDB" id="T1K9K9"/>
<dbReference type="InterPro" id="IPR042099">
    <property type="entry name" value="ANL_N_sf"/>
</dbReference>
<dbReference type="PANTHER" id="PTHR43107">
    <property type="entry name" value="LONG-CHAIN FATTY ACID TRANSPORT PROTEIN"/>
    <property type="match status" value="1"/>
</dbReference>
<sequence>MYAKINNIKIIFLVGCSIGVFIGLWKTLLALLTIYIVSGGWTFLRIIVRTASRDLKSLYRLVKTKVSLYLMKKRNATIPQLFLQTVKKHPNRAAILFEDQVWTFKDLDDYSNKVANAFLGLGYQPGQEVALFMDSRPEFIALWLGLSKAGIITALINANLRLATLVHSITVVKCRAVIFSSELSKAIEEIAPTLDKKQEGMQYLCLGKCDSNIISAKPLHNLIDESSSSLPSTVWKGNVNDRLFYIYTSGTTGLPKAAIIKHNRYYWMGAALRNLIGFRPNEVIYNCLPLYHLAGGSLGTCQCLIFGDTIALRAKFSASKFWTDCIKYNCTAAQYIGEICRYLLAQNPKPTDTQHKVTLMFGNGLRPKIWSQFANRFNITRIGEFYGSTEGNANVINVDNQEGSCGFISRILPSVYPVALIKIDENTNEPVRDANGMCVLCQGGECGEFVGKIIESDPSRAFDGYVDSEASKKKIVRDVFRKGDSAFLSGDLLYMDTYGYLYFKDRTGDTFRWKGENVSTSEVEAVISNILELVDCVVFGVDIPGCEGKAGMVAILETEKGLDLDNFLHKMHKVLPSFSIPVIVRIVSQMETTGTFKLTKTKFCSEGYNPQVVKDPLYVLDFSKDKYIRIDENVYNDILTSKLRI</sequence>
<dbReference type="Gene3D" id="3.30.300.30">
    <property type="match status" value="1"/>
</dbReference>
<dbReference type="EMBL" id="CAEY01001892">
    <property type="status" value="NOT_ANNOTATED_CDS"/>
    <property type="molecule type" value="Genomic_DNA"/>
</dbReference>
<evidence type="ECO:0000256" key="10">
    <source>
        <dbReference type="ARBA" id="ARBA00048666"/>
    </source>
</evidence>
<name>T1K9K9_TETUR</name>
<dbReference type="STRING" id="32264.T1K9K9"/>
<dbReference type="eggNOG" id="KOG1179">
    <property type="taxonomic scope" value="Eukaryota"/>
</dbReference>
<evidence type="ECO:0000313" key="14">
    <source>
        <dbReference type="Proteomes" id="UP000015104"/>
    </source>
</evidence>
<organism evidence="13 14">
    <name type="scientific">Tetranychus urticae</name>
    <name type="common">Two-spotted spider mite</name>
    <dbReference type="NCBI Taxonomy" id="32264"/>
    <lineage>
        <taxon>Eukaryota</taxon>
        <taxon>Metazoa</taxon>
        <taxon>Ecdysozoa</taxon>
        <taxon>Arthropoda</taxon>
        <taxon>Chelicerata</taxon>
        <taxon>Arachnida</taxon>
        <taxon>Acari</taxon>
        <taxon>Acariformes</taxon>
        <taxon>Trombidiformes</taxon>
        <taxon>Prostigmata</taxon>
        <taxon>Eleutherengona</taxon>
        <taxon>Raphignathae</taxon>
        <taxon>Tetranychoidea</taxon>
        <taxon>Tetranychidae</taxon>
        <taxon>Tetranychus</taxon>
    </lineage>
</organism>
<gene>
    <name evidence="13" type="primary">107361996</name>
</gene>
<evidence type="ECO:0000256" key="3">
    <source>
        <dbReference type="ARBA" id="ARBA00022598"/>
    </source>
</evidence>
<comment type="similarity">
    <text evidence="1">Belongs to the ATP-dependent AMP-binding enzyme family.</text>
</comment>
<evidence type="ECO:0000256" key="6">
    <source>
        <dbReference type="ARBA" id="ARBA00022840"/>
    </source>
</evidence>
<dbReference type="InterPro" id="IPR045851">
    <property type="entry name" value="AMP-bd_C_sf"/>
</dbReference>
<dbReference type="HOGENOM" id="CLU_000022_46_2_1"/>
<accession>T1K9K9</accession>
<proteinExistence type="inferred from homology"/>
<dbReference type="GO" id="GO:0044539">
    <property type="term" value="P:long-chain fatty acid import into cell"/>
    <property type="evidence" value="ECO:0007669"/>
    <property type="project" value="TreeGrafter"/>
</dbReference>
<dbReference type="Gene3D" id="3.40.50.12780">
    <property type="entry name" value="N-terminal domain of ligase-like"/>
    <property type="match status" value="1"/>
</dbReference>
<dbReference type="FunFam" id="3.40.50.12780:FF:000005">
    <property type="entry name" value="Solute carrier family 27 member 6"/>
    <property type="match status" value="1"/>
</dbReference>
<keyword evidence="2" id="KW-0813">Transport</keyword>
<evidence type="ECO:0000256" key="2">
    <source>
        <dbReference type="ARBA" id="ARBA00022448"/>
    </source>
</evidence>
<reference evidence="13" key="2">
    <citation type="submission" date="2015-06" db="UniProtKB">
        <authorList>
            <consortium name="EnsemblMetazoa"/>
        </authorList>
    </citation>
    <scope>IDENTIFICATION</scope>
</reference>
<comment type="catalytic activity">
    <reaction evidence="10">
        <text>tetracosanoate + ATP + CoA = tetracosanoyl-CoA + AMP + diphosphate</text>
        <dbReference type="Rhea" id="RHEA:33639"/>
        <dbReference type="ChEBI" id="CHEBI:30616"/>
        <dbReference type="ChEBI" id="CHEBI:31014"/>
        <dbReference type="ChEBI" id="CHEBI:33019"/>
        <dbReference type="ChEBI" id="CHEBI:57287"/>
        <dbReference type="ChEBI" id="CHEBI:65052"/>
        <dbReference type="ChEBI" id="CHEBI:456215"/>
    </reaction>
    <physiologicalReaction direction="left-to-right" evidence="10">
        <dbReference type="Rhea" id="RHEA:33640"/>
    </physiologicalReaction>
</comment>
<evidence type="ECO:0000256" key="8">
    <source>
        <dbReference type="ARBA" id="ARBA00036527"/>
    </source>
</evidence>
<dbReference type="PANTHER" id="PTHR43107:SF15">
    <property type="entry name" value="FATTY ACID TRANSPORT PROTEIN 3, ISOFORM A"/>
    <property type="match status" value="1"/>
</dbReference>
<dbReference type="PROSITE" id="PS00455">
    <property type="entry name" value="AMP_BINDING"/>
    <property type="match status" value="1"/>
</dbReference>
<evidence type="ECO:0000256" key="11">
    <source>
        <dbReference type="SAM" id="Phobius"/>
    </source>
</evidence>
<evidence type="ECO:0000256" key="4">
    <source>
        <dbReference type="ARBA" id="ARBA00022692"/>
    </source>
</evidence>
<keyword evidence="14" id="KW-1185">Reference proteome</keyword>
<dbReference type="OMA" id="HHGLIMR"/>
<dbReference type="GO" id="GO:0004467">
    <property type="term" value="F:long-chain fatty acid-CoA ligase activity"/>
    <property type="evidence" value="ECO:0007669"/>
    <property type="project" value="TreeGrafter"/>
</dbReference>
<evidence type="ECO:0000313" key="13">
    <source>
        <dbReference type="EnsemblMetazoa" id="tetur07g05310.1"/>
    </source>
</evidence>
<dbReference type="GO" id="GO:0005524">
    <property type="term" value="F:ATP binding"/>
    <property type="evidence" value="ECO:0007669"/>
    <property type="project" value="UniProtKB-KW"/>
</dbReference>
<dbReference type="KEGG" id="tut:107361996"/>
<dbReference type="InterPro" id="IPR000873">
    <property type="entry name" value="AMP-dep_synth/lig_dom"/>
</dbReference>
<dbReference type="OrthoDB" id="6408524at2759"/>
<evidence type="ECO:0000256" key="5">
    <source>
        <dbReference type="ARBA" id="ARBA00022741"/>
    </source>
</evidence>
<dbReference type="InterPro" id="IPR020845">
    <property type="entry name" value="AMP-binding_CS"/>
</dbReference>
<evidence type="ECO:0000256" key="1">
    <source>
        <dbReference type="ARBA" id="ARBA00006432"/>
    </source>
</evidence>
<keyword evidence="4 11" id="KW-0812">Transmembrane</keyword>
<keyword evidence="6" id="KW-0067">ATP-binding</keyword>
<keyword evidence="5" id="KW-0547">Nucleotide-binding</keyword>
<keyword evidence="3" id="KW-0436">Ligase</keyword>
<keyword evidence="7 11" id="KW-1133">Transmembrane helix</keyword>
<protein>
    <recommendedName>
        <fullName evidence="9">Long-chain-fatty-acid--CoA ligase</fullName>
    </recommendedName>
</protein>
<dbReference type="NCBIfam" id="NF006134">
    <property type="entry name" value="PRK08279.1"/>
    <property type="match status" value="1"/>
</dbReference>
<comment type="catalytic activity">
    <reaction evidence="8">
        <text>a very long-chain fatty acid + ATP + CoA = a very long-chain fatty acyl-CoA + AMP + diphosphate</text>
        <dbReference type="Rhea" id="RHEA:54536"/>
        <dbReference type="ChEBI" id="CHEBI:30616"/>
        <dbReference type="ChEBI" id="CHEBI:33019"/>
        <dbReference type="ChEBI" id="CHEBI:57287"/>
        <dbReference type="ChEBI" id="CHEBI:58950"/>
        <dbReference type="ChEBI" id="CHEBI:138261"/>
        <dbReference type="ChEBI" id="CHEBI:456215"/>
    </reaction>
    <physiologicalReaction direction="left-to-right" evidence="8">
        <dbReference type="Rhea" id="RHEA:54537"/>
    </physiologicalReaction>
</comment>
<dbReference type="Proteomes" id="UP000015104">
    <property type="component" value="Unassembled WGS sequence"/>
</dbReference>